<keyword evidence="3" id="KW-1280">Immunoglobulin</keyword>
<dbReference type="InterPro" id="IPR007110">
    <property type="entry name" value="Ig-like_dom"/>
</dbReference>
<protein>
    <recommendedName>
        <fullName evidence="4">Ig-like domain-containing protein</fullName>
    </recommendedName>
</protein>
<dbReference type="PROSITE" id="PS50835">
    <property type="entry name" value="IG_LIKE"/>
    <property type="match status" value="1"/>
</dbReference>
<dbReference type="InterPro" id="IPR013106">
    <property type="entry name" value="Ig_V-set"/>
</dbReference>
<dbReference type="Proteomes" id="UP000002494">
    <property type="component" value="Chromosome 6"/>
</dbReference>
<dbReference type="InterPro" id="IPR013783">
    <property type="entry name" value="Ig-like_fold"/>
</dbReference>
<dbReference type="Ensembl" id="ENSRNOT00000168175.1">
    <property type="protein sequence ID" value="ENSRNOP00000108850.1"/>
    <property type="gene ID" value="ENSRNOG00000081944.1"/>
</dbReference>
<proteinExistence type="predicted"/>
<dbReference type="Gene3D" id="2.60.40.10">
    <property type="entry name" value="Immunoglobulins"/>
    <property type="match status" value="2"/>
</dbReference>
<reference evidence="5" key="3">
    <citation type="submission" date="2025-09" db="UniProtKB">
        <authorList>
            <consortium name="Ensembl"/>
        </authorList>
    </citation>
    <scope>IDENTIFICATION</scope>
    <source>
        <strain evidence="5">Brown Norway</strain>
    </source>
</reference>
<dbReference type="SMART" id="SM00406">
    <property type="entry name" value="IGv"/>
    <property type="match status" value="1"/>
</dbReference>
<dbReference type="InterPro" id="IPR050199">
    <property type="entry name" value="IgHV"/>
</dbReference>
<organism evidence="5 6">
    <name type="scientific">Rattus norvegicus</name>
    <name type="common">Rat</name>
    <dbReference type="NCBI Taxonomy" id="10116"/>
    <lineage>
        <taxon>Eukaryota</taxon>
        <taxon>Metazoa</taxon>
        <taxon>Chordata</taxon>
        <taxon>Craniata</taxon>
        <taxon>Vertebrata</taxon>
        <taxon>Euteleostomi</taxon>
        <taxon>Mammalia</taxon>
        <taxon>Eutheria</taxon>
        <taxon>Euarchontoglires</taxon>
        <taxon>Glires</taxon>
        <taxon>Rodentia</taxon>
        <taxon>Myomorpha</taxon>
        <taxon>Muroidea</taxon>
        <taxon>Muridae</taxon>
        <taxon>Murinae</taxon>
        <taxon>Rattus</taxon>
    </lineage>
</organism>
<dbReference type="PANTHER" id="PTHR23266">
    <property type="entry name" value="IMMUNOGLOBULIN HEAVY CHAIN"/>
    <property type="match status" value="1"/>
</dbReference>
<evidence type="ECO:0000313" key="5">
    <source>
        <dbReference type="Ensembl" id="ENSRNOP00000108850.1"/>
    </source>
</evidence>
<evidence type="ECO:0000256" key="2">
    <source>
        <dbReference type="ARBA" id="ARBA00023130"/>
    </source>
</evidence>
<evidence type="ECO:0000313" key="6">
    <source>
        <dbReference type="Proteomes" id="UP000002494"/>
    </source>
</evidence>
<evidence type="ECO:0000259" key="4">
    <source>
        <dbReference type="PROSITE" id="PS50835"/>
    </source>
</evidence>
<evidence type="ECO:0000256" key="3">
    <source>
        <dbReference type="ARBA" id="ARBA00043265"/>
    </source>
</evidence>
<name>A0ABK0M2M2_RAT</name>
<reference evidence="5" key="2">
    <citation type="submission" date="2025-08" db="UniProtKB">
        <authorList>
            <consortium name="Ensembl"/>
        </authorList>
    </citation>
    <scope>IDENTIFICATION</scope>
    <source>
        <strain evidence="5">Brown Norway</strain>
    </source>
</reference>
<dbReference type="GeneTree" id="ENSGT00950000183013"/>
<keyword evidence="6" id="KW-1185">Reference proteome</keyword>
<keyword evidence="1" id="KW-0391">Immunity</keyword>
<feature type="domain" description="Ig-like" evidence="4">
    <location>
        <begin position="1"/>
        <end position="86"/>
    </location>
</feature>
<sequence>EVQLQQSGDGLVRPGASVKMSCKASRYTFTSSAMHWVKKRPGQKFKDRVILTANSSSNRAYMELSRLTSEKSVVYYCARHSVLAAS</sequence>
<accession>A0ABK0M2M2</accession>
<evidence type="ECO:0000256" key="1">
    <source>
        <dbReference type="ARBA" id="ARBA00022859"/>
    </source>
</evidence>
<keyword evidence="2" id="KW-1064">Adaptive immunity</keyword>
<reference evidence="5" key="1">
    <citation type="submission" date="2024-01" db="EMBL/GenBank/DDBJ databases">
        <title>GRCr8: a new rat reference genome assembly contstructed from accurate long reads and long range scaffolding.</title>
        <authorList>
            <person name="Doris P.A."/>
            <person name="Kalbfleisch T."/>
            <person name="Li K."/>
            <person name="Howe K."/>
            <person name="Wood J."/>
        </authorList>
    </citation>
    <scope>NUCLEOTIDE SEQUENCE [LARGE SCALE GENOMIC DNA]</scope>
    <source>
        <strain evidence="5">Brown Norway</strain>
    </source>
</reference>
<dbReference type="InterPro" id="IPR036179">
    <property type="entry name" value="Ig-like_dom_sf"/>
</dbReference>
<dbReference type="SUPFAM" id="SSF48726">
    <property type="entry name" value="Immunoglobulin"/>
    <property type="match status" value="1"/>
</dbReference>